<accession>A0A0G1WYE9</accession>
<evidence type="ECO:0000256" key="3">
    <source>
        <dbReference type="ARBA" id="ARBA00023125"/>
    </source>
</evidence>
<name>A0A0G1WYE9_9BACT</name>
<dbReference type="GO" id="GO:0033567">
    <property type="term" value="P:DNA replication, Okazaki fragment processing"/>
    <property type="evidence" value="ECO:0007669"/>
    <property type="project" value="InterPro"/>
</dbReference>
<keyword evidence="2" id="KW-0378">Hydrolase</keyword>
<dbReference type="PATRIC" id="fig|1618439.3.peg.532"/>
<dbReference type="InterPro" id="IPR036279">
    <property type="entry name" value="5-3_exonuclease_C_sf"/>
</dbReference>
<dbReference type="Gene3D" id="3.40.50.1010">
    <property type="entry name" value="5'-nuclease"/>
    <property type="match status" value="1"/>
</dbReference>
<organism evidence="6 7">
    <name type="scientific">Candidatus Gottesmanbacteria bacterium GW2011_GWA1_48_13</name>
    <dbReference type="NCBI Taxonomy" id="1618439"/>
    <lineage>
        <taxon>Bacteria</taxon>
        <taxon>Candidatus Gottesmaniibacteriota</taxon>
    </lineage>
</organism>
<dbReference type="InterPro" id="IPR008918">
    <property type="entry name" value="HhH2"/>
</dbReference>
<dbReference type="Proteomes" id="UP000034661">
    <property type="component" value="Unassembled WGS sequence"/>
</dbReference>
<dbReference type="SMART" id="SM00475">
    <property type="entry name" value="53EXOc"/>
    <property type="match status" value="1"/>
</dbReference>
<sequence>MNRLVLIDGNAVLHRAYHALPPLTAPDGSIVNAVYGFASILFKLHHDLAPTHLAVAFDRPKPTFRKKLFADYQAKRPEMDKELVGQIEKVHELIRAFGIPIYEMDGYEADDVIGTLCRNVQRGKSKAQSGTINQVIIVTGDRDILQLVEDEKVFVYMPTKGLSEAKLYGEKEVVERIGVKPSQIVEFKALAGDASDNYPGVSGIGPKTAITLVEAFGSIDHLYKALKTKDARVKKVSDAIVEKLKTGEESARMSHDLATIRTDVPIEATIEDARVGTIDTPQARKILEDLHFHSLLKRLTGNAEEKKPTKKEKKEEQELLNSEQQQLL</sequence>
<feature type="compositionally biased region" description="Basic and acidic residues" evidence="4">
    <location>
        <begin position="303"/>
        <end position="317"/>
    </location>
</feature>
<dbReference type="Gene3D" id="1.10.150.20">
    <property type="entry name" value="5' to 3' exonuclease, C-terminal subdomain"/>
    <property type="match status" value="1"/>
</dbReference>
<evidence type="ECO:0000259" key="5">
    <source>
        <dbReference type="SMART" id="SM00475"/>
    </source>
</evidence>
<dbReference type="InterPro" id="IPR020046">
    <property type="entry name" value="5-3_exonucl_a-hlix_arch_N"/>
</dbReference>
<dbReference type="PANTHER" id="PTHR42646:SF2">
    <property type="entry name" value="5'-3' EXONUCLEASE FAMILY PROTEIN"/>
    <property type="match status" value="1"/>
</dbReference>
<keyword evidence="1" id="KW-0540">Nuclease</keyword>
<feature type="region of interest" description="Disordered" evidence="4">
    <location>
        <begin position="299"/>
        <end position="328"/>
    </location>
</feature>
<keyword evidence="3" id="KW-0238">DNA-binding</keyword>
<dbReference type="FunFam" id="1.10.150.20:FF:000003">
    <property type="entry name" value="DNA polymerase I"/>
    <property type="match status" value="1"/>
</dbReference>
<dbReference type="SMART" id="SM00279">
    <property type="entry name" value="HhH2"/>
    <property type="match status" value="1"/>
</dbReference>
<comment type="caution">
    <text evidence="6">The sequence shown here is derived from an EMBL/GenBank/DDBJ whole genome shotgun (WGS) entry which is preliminary data.</text>
</comment>
<dbReference type="SUPFAM" id="SSF47807">
    <property type="entry name" value="5' to 3' exonuclease, C-terminal subdomain"/>
    <property type="match status" value="1"/>
</dbReference>
<dbReference type="CDD" id="cd09859">
    <property type="entry name" value="PIN_53EXO"/>
    <property type="match status" value="1"/>
</dbReference>
<protein>
    <submittedName>
        <fullName evidence="6">Polymerase protein</fullName>
    </submittedName>
</protein>
<dbReference type="InterPro" id="IPR038969">
    <property type="entry name" value="FEN"/>
</dbReference>
<dbReference type="InterPro" id="IPR029060">
    <property type="entry name" value="PIN-like_dom_sf"/>
</dbReference>
<evidence type="ECO:0000256" key="2">
    <source>
        <dbReference type="ARBA" id="ARBA00022801"/>
    </source>
</evidence>
<feature type="domain" description="5'-3' exonuclease" evidence="5">
    <location>
        <begin position="2"/>
        <end position="276"/>
    </location>
</feature>
<evidence type="ECO:0000313" key="7">
    <source>
        <dbReference type="Proteomes" id="UP000034661"/>
    </source>
</evidence>
<evidence type="ECO:0000313" key="6">
    <source>
        <dbReference type="EMBL" id="KKU95343.1"/>
    </source>
</evidence>
<dbReference type="GO" id="GO:0017108">
    <property type="term" value="F:5'-flap endonuclease activity"/>
    <property type="evidence" value="ECO:0007669"/>
    <property type="project" value="InterPro"/>
</dbReference>
<dbReference type="GO" id="GO:0003677">
    <property type="term" value="F:DNA binding"/>
    <property type="evidence" value="ECO:0007669"/>
    <property type="project" value="UniProtKB-KW"/>
</dbReference>
<proteinExistence type="predicted"/>
<dbReference type="Pfam" id="PF01367">
    <property type="entry name" value="5_3_exonuc"/>
    <property type="match status" value="1"/>
</dbReference>
<dbReference type="CDD" id="cd09898">
    <property type="entry name" value="H3TH_53EXO"/>
    <property type="match status" value="1"/>
</dbReference>
<dbReference type="InterPro" id="IPR002421">
    <property type="entry name" value="5-3_exonuclease"/>
</dbReference>
<reference evidence="6 7" key="1">
    <citation type="journal article" date="2015" name="Nature">
        <title>rRNA introns, odd ribosomes, and small enigmatic genomes across a large radiation of phyla.</title>
        <authorList>
            <person name="Brown C.T."/>
            <person name="Hug L.A."/>
            <person name="Thomas B.C."/>
            <person name="Sharon I."/>
            <person name="Castelle C.J."/>
            <person name="Singh A."/>
            <person name="Wilkins M.J."/>
            <person name="Williams K.H."/>
            <person name="Banfield J.F."/>
        </authorList>
    </citation>
    <scope>NUCLEOTIDE SEQUENCE [LARGE SCALE GENOMIC DNA]</scope>
</reference>
<dbReference type="AlphaFoldDB" id="A0A0G1WYE9"/>
<feature type="compositionally biased region" description="Low complexity" evidence="4">
    <location>
        <begin position="319"/>
        <end position="328"/>
    </location>
</feature>
<dbReference type="SUPFAM" id="SSF88723">
    <property type="entry name" value="PIN domain-like"/>
    <property type="match status" value="1"/>
</dbReference>
<evidence type="ECO:0000256" key="1">
    <source>
        <dbReference type="ARBA" id="ARBA00022722"/>
    </source>
</evidence>
<dbReference type="InterPro" id="IPR020045">
    <property type="entry name" value="DNA_polI_H3TH"/>
</dbReference>
<dbReference type="PANTHER" id="PTHR42646">
    <property type="entry name" value="FLAP ENDONUCLEASE XNI"/>
    <property type="match status" value="1"/>
</dbReference>
<dbReference type="Pfam" id="PF02739">
    <property type="entry name" value="5_3_exonuc_N"/>
    <property type="match status" value="1"/>
</dbReference>
<evidence type="ECO:0000256" key="4">
    <source>
        <dbReference type="SAM" id="MobiDB-lite"/>
    </source>
</evidence>
<dbReference type="EMBL" id="LCPJ01000021">
    <property type="protein sequence ID" value="KKU95343.1"/>
    <property type="molecule type" value="Genomic_DNA"/>
</dbReference>
<gene>
    <name evidence="6" type="ORF">UY27_C0021G0006</name>
</gene>
<dbReference type="GO" id="GO:0008409">
    <property type="term" value="F:5'-3' exonuclease activity"/>
    <property type="evidence" value="ECO:0007669"/>
    <property type="project" value="InterPro"/>
</dbReference>